<comment type="caution">
    <text evidence="4">The sequence shown here is derived from an EMBL/GenBank/DDBJ whole genome shotgun (WGS) entry which is preliminary data.</text>
</comment>
<accession>A0A4E0QDF8</accession>
<keyword evidence="2" id="KW-0472">Membrane</keyword>
<feature type="region of interest" description="Disordered" evidence="1">
    <location>
        <begin position="152"/>
        <end position="175"/>
    </location>
</feature>
<dbReference type="Pfam" id="PF07752">
    <property type="entry name" value="S-layer"/>
    <property type="match status" value="1"/>
</dbReference>
<feature type="transmembrane region" description="Helical" evidence="2">
    <location>
        <begin position="30"/>
        <end position="47"/>
    </location>
</feature>
<evidence type="ECO:0000313" key="5">
    <source>
        <dbReference type="Proteomes" id="UP000297295"/>
    </source>
</evidence>
<reference evidence="4 5" key="1">
    <citation type="submission" date="2017-11" db="EMBL/GenBank/DDBJ databases">
        <title>Isolation and Characterization of Methanogenic Archaea from Saline Meromictic Lake at Siberia.</title>
        <authorList>
            <person name="Shen Y."/>
            <person name="Huang H.-H."/>
            <person name="Lai M.-C."/>
            <person name="Chen S.-C."/>
        </authorList>
    </citation>
    <scope>NUCLEOTIDE SEQUENCE [LARGE SCALE GENOMIC DNA]</scope>
    <source>
        <strain evidence="4 5">SY-01</strain>
    </source>
</reference>
<evidence type="ECO:0000256" key="1">
    <source>
        <dbReference type="SAM" id="MobiDB-lite"/>
    </source>
</evidence>
<keyword evidence="2" id="KW-1133">Transmembrane helix</keyword>
<feature type="compositionally biased region" description="Basic and acidic residues" evidence="1">
    <location>
        <begin position="152"/>
        <end position="174"/>
    </location>
</feature>
<feature type="domain" description="S-layer family duplication" evidence="3">
    <location>
        <begin position="62"/>
        <end position="156"/>
    </location>
</feature>
<gene>
    <name evidence="4" type="ORF">CUN85_00580</name>
</gene>
<proteinExistence type="predicted"/>
<feature type="transmembrane region" description="Helical" evidence="2">
    <location>
        <begin position="179"/>
        <end position="198"/>
    </location>
</feature>
<dbReference type="EMBL" id="PGGK01000001">
    <property type="protein sequence ID" value="TGC11411.1"/>
    <property type="molecule type" value="Genomic_DNA"/>
</dbReference>
<evidence type="ECO:0000259" key="3">
    <source>
        <dbReference type="Pfam" id="PF07752"/>
    </source>
</evidence>
<name>A0A4E0QDF8_9EURY</name>
<dbReference type="Gene3D" id="2.60.98.40">
    <property type="match status" value="1"/>
</dbReference>
<dbReference type="AlphaFoldDB" id="A0A4E0QDF8"/>
<protein>
    <recommendedName>
        <fullName evidence="3">S-layer family duplication domain-containing protein</fullName>
    </recommendedName>
</protein>
<dbReference type="Proteomes" id="UP000297295">
    <property type="component" value="Unassembled WGS sequence"/>
</dbReference>
<evidence type="ECO:0000256" key="2">
    <source>
        <dbReference type="SAM" id="Phobius"/>
    </source>
</evidence>
<evidence type="ECO:0000313" key="4">
    <source>
        <dbReference type="EMBL" id="TGC11411.1"/>
    </source>
</evidence>
<keyword evidence="5" id="KW-1185">Reference proteome</keyword>
<organism evidence="4 5">
    <name type="scientific">Methanolobus halotolerans</name>
    <dbReference type="NCBI Taxonomy" id="2052935"/>
    <lineage>
        <taxon>Archaea</taxon>
        <taxon>Methanobacteriati</taxon>
        <taxon>Methanobacteriota</taxon>
        <taxon>Stenosarchaea group</taxon>
        <taxon>Methanomicrobia</taxon>
        <taxon>Methanosarcinales</taxon>
        <taxon>Methanosarcinaceae</taxon>
        <taxon>Methanolobus</taxon>
    </lineage>
</organism>
<keyword evidence="2" id="KW-0812">Transmembrane</keyword>
<dbReference type="InterPro" id="IPR006457">
    <property type="entry name" value="S_layer-rel_Mac"/>
</dbReference>
<sequence>MSKRRSLQDAADISNKVPVMEKSSQAHKKIIIYLLAVILLLSALPPATCAENEILLNGTGIFLTTGESWSFDQGYYLKIKSVNQGTNKAWVELSLNGEVIREGILSEGETLVYSRNGEILNITLDTIYSSPQGELLTFKPVYQYIDSEIPEPEIKDKTENHQSDDNTSDSRLDGNNRSIPGFGTFLALVVITIVTYCLDKRAKKK</sequence>